<proteinExistence type="predicted"/>
<dbReference type="GO" id="GO:0061608">
    <property type="term" value="F:nuclear import signal receptor activity"/>
    <property type="evidence" value="ECO:0007669"/>
    <property type="project" value="TreeGrafter"/>
</dbReference>
<dbReference type="Pfam" id="PF21057">
    <property type="entry name" value="Hikeshi-like_C"/>
    <property type="match status" value="1"/>
</dbReference>
<keyword evidence="3" id="KW-1185">Reference proteome</keyword>
<dbReference type="PANTHER" id="PTHR12925">
    <property type="entry name" value="HIKESHI FAMILY MEMBER"/>
    <property type="match status" value="1"/>
</dbReference>
<reference evidence="2" key="1">
    <citation type="submission" date="2020-12" db="EMBL/GenBank/DDBJ databases">
        <authorList>
            <person name="Iha C."/>
        </authorList>
    </citation>
    <scope>NUCLEOTIDE SEQUENCE</scope>
</reference>
<comment type="caution">
    <text evidence="2">The sequence shown here is derived from an EMBL/GenBank/DDBJ whole genome shotgun (WGS) entry which is preliminary data.</text>
</comment>
<organism evidence="2 3">
    <name type="scientific">Ostreobium quekettii</name>
    <dbReference type="NCBI Taxonomy" id="121088"/>
    <lineage>
        <taxon>Eukaryota</taxon>
        <taxon>Viridiplantae</taxon>
        <taxon>Chlorophyta</taxon>
        <taxon>core chlorophytes</taxon>
        <taxon>Ulvophyceae</taxon>
        <taxon>TCBD clade</taxon>
        <taxon>Bryopsidales</taxon>
        <taxon>Ostreobineae</taxon>
        <taxon>Ostreobiaceae</taxon>
        <taxon>Ostreobium</taxon>
    </lineage>
</organism>
<dbReference type="InterPro" id="IPR048364">
    <property type="entry name" value="Hikeshi-like_C"/>
</dbReference>
<dbReference type="GO" id="GO:0005634">
    <property type="term" value="C:nucleus"/>
    <property type="evidence" value="ECO:0007669"/>
    <property type="project" value="TreeGrafter"/>
</dbReference>
<evidence type="ECO:0000313" key="2">
    <source>
        <dbReference type="EMBL" id="CAD7696175.1"/>
    </source>
</evidence>
<gene>
    <name evidence="2" type="ORF">OSTQU699_LOCUS1536</name>
</gene>
<dbReference type="InterPro" id="IPR031318">
    <property type="entry name" value="OPI10"/>
</dbReference>
<dbReference type="Proteomes" id="UP000708148">
    <property type="component" value="Unassembled WGS sequence"/>
</dbReference>
<dbReference type="EMBL" id="CAJHUC010000443">
    <property type="protein sequence ID" value="CAD7696175.1"/>
    <property type="molecule type" value="Genomic_DNA"/>
</dbReference>
<evidence type="ECO:0000259" key="1">
    <source>
        <dbReference type="Pfam" id="PF21057"/>
    </source>
</evidence>
<name>A0A8S1IMC7_9CHLO</name>
<dbReference type="GO" id="GO:0006606">
    <property type="term" value="P:protein import into nucleus"/>
    <property type="evidence" value="ECO:0007669"/>
    <property type="project" value="TreeGrafter"/>
</dbReference>
<dbReference type="GO" id="GO:0005829">
    <property type="term" value="C:cytosol"/>
    <property type="evidence" value="ECO:0007669"/>
    <property type="project" value="TreeGrafter"/>
</dbReference>
<dbReference type="OrthoDB" id="10248398at2759"/>
<dbReference type="AlphaFoldDB" id="A0A8S1IMC7"/>
<accession>A0A8S1IMC7</accession>
<protein>
    <recommendedName>
        <fullName evidence="1">Hikeshi-like C-terminal domain-containing protein</fullName>
    </recommendedName>
</protein>
<feature type="domain" description="Hikeshi-like C-terminal" evidence="1">
    <location>
        <begin position="132"/>
        <end position="183"/>
    </location>
</feature>
<evidence type="ECO:0000313" key="3">
    <source>
        <dbReference type="Proteomes" id="UP000708148"/>
    </source>
</evidence>
<sequence>MAVVFGVFFVGHSFPVTNQFFDQADPTHWVLDVGSKITQQISDLKDVSLFLAQPNVLEPHLALGLYVKAGSSDWLYRGFVSSAHPSEVMPLQWPGIVASGLVGTSPAQIGVSVEPLNEVSLKEGSRIAAKEDFAKRVALNLYHFMSSFETQQAGNQVVVPANCFERWFTKFQEKFRRDPDFLTRTDST</sequence>
<dbReference type="PANTHER" id="PTHR12925:SF0">
    <property type="entry name" value="PROTEIN HIKESHI"/>
    <property type="match status" value="1"/>
</dbReference>